<comment type="similarity">
    <text evidence="2 10 11">Belongs to the universal ribosomal protein uL22 family.</text>
</comment>
<evidence type="ECO:0000313" key="14">
    <source>
        <dbReference type="EMBL" id="OGC33734.1"/>
    </source>
</evidence>
<dbReference type="PROSITE" id="PS00464">
    <property type="entry name" value="RIBOSOMAL_L22"/>
    <property type="match status" value="1"/>
</dbReference>
<evidence type="ECO:0000256" key="1">
    <source>
        <dbReference type="ARBA" id="ARBA00003478"/>
    </source>
</evidence>
<evidence type="ECO:0000256" key="6">
    <source>
        <dbReference type="ARBA" id="ARBA00022980"/>
    </source>
</evidence>
<sequence>MTKIKAQAKNIRIGPRKLARVLDSIRGMSAQKAMEVLTFMPQKGADILLKVIKSAVANAKNNYKLPEAGLFIAEAFVTKAVTMKRWRARARGRVGPILKRNSHLTVWIAAPEVTAKEES</sequence>
<evidence type="ECO:0000256" key="9">
    <source>
        <dbReference type="ARBA" id="ARBA00035207"/>
    </source>
</evidence>
<dbReference type="Pfam" id="PF00237">
    <property type="entry name" value="Ribosomal_L22"/>
    <property type="match status" value="1"/>
</dbReference>
<dbReference type="InterPro" id="IPR047867">
    <property type="entry name" value="Ribosomal_uL22_bac/org-type"/>
</dbReference>
<dbReference type="AlphaFoldDB" id="A0A1F4TM12"/>
<evidence type="ECO:0000256" key="11">
    <source>
        <dbReference type="RuleBase" id="RU004005"/>
    </source>
</evidence>
<evidence type="ECO:0000256" key="13">
    <source>
        <dbReference type="RuleBase" id="RU004008"/>
    </source>
</evidence>
<keyword evidence="5 10" id="KW-0694">RNA-binding</keyword>
<dbReference type="GO" id="GO:0003735">
    <property type="term" value="F:structural constituent of ribosome"/>
    <property type="evidence" value="ECO:0007669"/>
    <property type="project" value="InterPro"/>
</dbReference>
<dbReference type="PANTHER" id="PTHR13501:SF8">
    <property type="entry name" value="LARGE RIBOSOMAL SUBUNIT PROTEIN UL22M"/>
    <property type="match status" value="1"/>
</dbReference>
<evidence type="ECO:0000313" key="15">
    <source>
        <dbReference type="Proteomes" id="UP000177309"/>
    </source>
</evidence>
<dbReference type="InterPro" id="IPR005727">
    <property type="entry name" value="Ribosomal_uL22_bac/chlpt-type"/>
</dbReference>
<dbReference type="GO" id="GO:0019843">
    <property type="term" value="F:rRNA binding"/>
    <property type="evidence" value="ECO:0007669"/>
    <property type="project" value="UniProtKB-UniRule"/>
</dbReference>
<gene>
    <name evidence="10" type="primary">rplV</name>
    <name evidence="14" type="ORF">A2462_00455</name>
</gene>
<dbReference type="Gene3D" id="3.90.470.10">
    <property type="entry name" value="Ribosomal protein L22/L17"/>
    <property type="match status" value="1"/>
</dbReference>
<dbReference type="InterPro" id="IPR018260">
    <property type="entry name" value="Ribosomal_uL22_CS"/>
</dbReference>
<comment type="function">
    <text evidence="1 10">The globular domain of the protein is located near the polypeptide exit tunnel on the outside of the subunit, while an extended beta-hairpin is found that lines the wall of the exit tunnel in the center of the 70S ribosome.</text>
</comment>
<accession>A0A1F4TM12</accession>
<dbReference type="EMBL" id="MEUI01000028">
    <property type="protein sequence ID" value="OGC33734.1"/>
    <property type="molecule type" value="Genomic_DNA"/>
</dbReference>
<evidence type="ECO:0000256" key="4">
    <source>
        <dbReference type="ARBA" id="ARBA00022730"/>
    </source>
</evidence>
<keyword evidence="7 10" id="KW-0687">Ribonucleoprotein</keyword>
<evidence type="ECO:0000256" key="7">
    <source>
        <dbReference type="ARBA" id="ARBA00023274"/>
    </source>
</evidence>
<dbReference type="HAMAP" id="MF_01331_B">
    <property type="entry name" value="Ribosomal_uL22_B"/>
    <property type="match status" value="1"/>
</dbReference>
<name>A0A1F4TM12_UNCSA</name>
<dbReference type="GO" id="GO:0022625">
    <property type="term" value="C:cytosolic large ribosomal subunit"/>
    <property type="evidence" value="ECO:0007669"/>
    <property type="project" value="TreeGrafter"/>
</dbReference>
<dbReference type="NCBIfam" id="TIGR01044">
    <property type="entry name" value="rplV_bact"/>
    <property type="match status" value="1"/>
</dbReference>
<dbReference type="SUPFAM" id="SSF54843">
    <property type="entry name" value="Ribosomal protein L22"/>
    <property type="match status" value="1"/>
</dbReference>
<keyword evidence="6 10" id="KW-0689">Ribosomal protein</keyword>
<proteinExistence type="inferred from homology"/>
<organism evidence="14 15">
    <name type="scientific">candidate division WOR-1 bacterium RIFOXYC2_FULL_41_25</name>
    <dbReference type="NCBI Taxonomy" id="1802586"/>
    <lineage>
        <taxon>Bacteria</taxon>
        <taxon>Bacillati</taxon>
        <taxon>Saganbacteria</taxon>
    </lineage>
</organism>
<dbReference type="InterPro" id="IPR036394">
    <property type="entry name" value="Ribosomal_uL22_sf"/>
</dbReference>
<comment type="function">
    <text evidence="8">This protein binds specifically to 23S rRNA; its binding is stimulated by other ribosomal proteins, e.g. L4, L17, and L20. It is important during the early stages of 50S assembly. It makes multiple contacts with different domains of the 23S rRNA in the assembled 50S subunit and ribosome.</text>
</comment>
<protein>
    <recommendedName>
        <fullName evidence="9 10">Large ribosomal subunit protein uL22</fullName>
    </recommendedName>
</protein>
<evidence type="ECO:0000256" key="12">
    <source>
        <dbReference type="RuleBase" id="RU004006"/>
    </source>
</evidence>
<comment type="subunit">
    <text evidence="3 10 12">Part of the 50S ribosomal subunit.</text>
</comment>
<dbReference type="InterPro" id="IPR001063">
    <property type="entry name" value="Ribosomal_uL22"/>
</dbReference>
<dbReference type="CDD" id="cd00336">
    <property type="entry name" value="Ribosomal_L22"/>
    <property type="match status" value="1"/>
</dbReference>
<evidence type="ECO:0000256" key="8">
    <source>
        <dbReference type="ARBA" id="ARBA00025084"/>
    </source>
</evidence>
<keyword evidence="4 10" id="KW-0699">rRNA-binding</keyword>
<dbReference type="PANTHER" id="PTHR13501">
    <property type="entry name" value="CHLOROPLAST 50S RIBOSOMAL PROTEIN L22-RELATED"/>
    <property type="match status" value="1"/>
</dbReference>
<evidence type="ECO:0000256" key="10">
    <source>
        <dbReference type="HAMAP-Rule" id="MF_01331"/>
    </source>
</evidence>
<comment type="caution">
    <text evidence="14">The sequence shown here is derived from an EMBL/GenBank/DDBJ whole genome shotgun (WGS) entry which is preliminary data.</text>
</comment>
<evidence type="ECO:0000256" key="3">
    <source>
        <dbReference type="ARBA" id="ARBA00011838"/>
    </source>
</evidence>
<reference evidence="14 15" key="1">
    <citation type="journal article" date="2016" name="Nat. Commun.">
        <title>Thousands of microbial genomes shed light on interconnected biogeochemical processes in an aquifer system.</title>
        <authorList>
            <person name="Anantharaman K."/>
            <person name="Brown C.T."/>
            <person name="Hug L.A."/>
            <person name="Sharon I."/>
            <person name="Castelle C.J."/>
            <person name="Probst A.J."/>
            <person name="Thomas B.C."/>
            <person name="Singh A."/>
            <person name="Wilkins M.J."/>
            <person name="Karaoz U."/>
            <person name="Brodie E.L."/>
            <person name="Williams K.H."/>
            <person name="Hubbard S.S."/>
            <person name="Banfield J.F."/>
        </authorList>
    </citation>
    <scope>NUCLEOTIDE SEQUENCE [LARGE SCALE GENOMIC DNA]</scope>
</reference>
<comment type="function">
    <text evidence="10 13">This protein binds specifically to 23S rRNA; its binding is stimulated by other ribosomal proteins, e.g., L4, L17, and L20. It is important during the early stages of 50S assembly. It makes multiple contacts with different domains of the 23S rRNA in the assembled 50S subunit and ribosome.</text>
</comment>
<dbReference type="GO" id="GO:0006412">
    <property type="term" value="P:translation"/>
    <property type="evidence" value="ECO:0007669"/>
    <property type="project" value="UniProtKB-UniRule"/>
</dbReference>
<evidence type="ECO:0000256" key="2">
    <source>
        <dbReference type="ARBA" id="ARBA00009451"/>
    </source>
</evidence>
<evidence type="ECO:0000256" key="5">
    <source>
        <dbReference type="ARBA" id="ARBA00022884"/>
    </source>
</evidence>
<dbReference type="Proteomes" id="UP000177309">
    <property type="component" value="Unassembled WGS sequence"/>
</dbReference>